<dbReference type="Proteomes" id="UP000285301">
    <property type="component" value="Unassembled WGS sequence"/>
</dbReference>
<dbReference type="PANTHER" id="PTHR31350">
    <property type="entry name" value="SI:DKEY-261L7.2"/>
    <property type="match status" value="1"/>
</dbReference>
<dbReference type="STRING" id="1965070.A0A443QI33"/>
<reference evidence="3" key="2">
    <citation type="submission" date="2018-11" db="EMBL/GenBank/DDBJ databases">
        <title>Trombidioid mite genomics.</title>
        <authorList>
            <person name="Dong X."/>
        </authorList>
    </citation>
    <scope>NUCLEOTIDE SEQUENCE</scope>
    <source>
        <strain evidence="3">UoL-WK</strain>
    </source>
</reference>
<evidence type="ECO:0000256" key="1">
    <source>
        <dbReference type="SAM" id="MobiDB-lite"/>
    </source>
</evidence>
<keyword evidence="5" id="KW-1185">Reference proteome</keyword>
<dbReference type="EMBL" id="NCKU01007380">
    <property type="protein sequence ID" value="RWS02677.1"/>
    <property type="molecule type" value="Genomic_DNA"/>
</dbReference>
<dbReference type="PANTHER" id="PTHR31350:SF21">
    <property type="entry name" value="F-BOX ONLY PROTEIN 21"/>
    <property type="match status" value="1"/>
</dbReference>
<protein>
    <submittedName>
        <fullName evidence="3">F-box only protein 21-like protein</fullName>
    </submittedName>
</protein>
<sequence length="571" mass="66455">MSQIVWKEEIKFRHVYGSKIEQQLHLLSAKHYYDGEMCTASFQPFLDIQNKYTRQYGSDFQIDHIESILNDGRIHENLTVKYYAEKVIRFLKHQQLRNKWIQYLSQFEKQSNTNQSSCSMFPNGVETKNNHEESPKSSEQQSAPGDVIEGAILLSSWFQPNSYIDPIYIRQQIKLIAELTIDELKAVYPQNKLITKHGEVCLTDSEANSLNESLFPPLDCKQILMSLNNVLFLQLKFFGNSSRYYEPENSFIDKVIERRTGIPISLCILYQAIAAKLGVKVFLVNFPRHFLIKWLQFPDSLKDNQMRYTYIDVFDGGRFLEQLPVYFNASSSQFSDWDSIVKPASVFRRMCNNLVEVGRQQENSNDGLLCLRNGLELSLIISPEDVESRMLLSRVYIHLNINLEEVEDMLNKISSRDPAATGIVMFLRQSVESQMFGKKKANNRPIRKTREKCDVKFAVGMIMKHKRYNYSCVIYGWDPKCAASRDWISQMGVHNLPNKDKQPFYNVLVEDGSTRYAAQENLIIGPSPQPINHYEVGKYFSTFCGRYYLPNEEKKSEYPDDEEFRKRLLSK</sequence>
<dbReference type="GO" id="GO:0003677">
    <property type="term" value="F:DNA binding"/>
    <property type="evidence" value="ECO:0007669"/>
    <property type="project" value="InterPro"/>
</dbReference>
<dbReference type="InterPro" id="IPR032698">
    <property type="entry name" value="SirB1_N"/>
</dbReference>
<accession>A0A443QI33</accession>
<dbReference type="EMBL" id="NCKU01002947">
    <property type="protein sequence ID" value="RWS08486.1"/>
    <property type="molecule type" value="Genomic_DNA"/>
</dbReference>
<dbReference type="OrthoDB" id="28868at2759"/>
<evidence type="ECO:0000313" key="4">
    <source>
        <dbReference type="EMBL" id="RWS08486.1"/>
    </source>
</evidence>
<dbReference type="SUPFAM" id="SSF141255">
    <property type="entry name" value="YccV-like"/>
    <property type="match status" value="1"/>
</dbReference>
<dbReference type="Pfam" id="PF08755">
    <property type="entry name" value="YccV-like"/>
    <property type="match status" value="1"/>
</dbReference>
<reference evidence="3 5" key="1">
    <citation type="journal article" date="2018" name="Gigascience">
        <title>Genomes of trombidid mites reveal novel predicted allergens and laterally-transferred genes associated with secondary metabolism.</title>
        <authorList>
            <person name="Dong X."/>
            <person name="Chaisiri K."/>
            <person name="Xia D."/>
            <person name="Armstrong S.D."/>
            <person name="Fang Y."/>
            <person name="Donnelly M.J."/>
            <person name="Kadowaki T."/>
            <person name="McGarry J.W."/>
            <person name="Darby A.C."/>
            <person name="Makepeace B.L."/>
        </authorList>
    </citation>
    <scope>NUCLEOTIDE SEQUENCE [LARGE SCALE GENOMIC DNA]</scope>
    <source>
        <strain evidence="3">UoL-WK</strain>
    </source>
</reference>
<dbReference type="NCBIfam" id="TIGR02097">
    <property type="entry name" value="yccV"/>
    <property type="match status" value="1"/>
</dbReference>
<dbReference type="Gene3D" id="2.30.30.390">
    <property type="entry name" value="Hemimethylated DNA-binding domain"/>
    <property type="match status" value="1"/>
</dbReference>
<evidence type="ECO:0000313" key="5">
    <source>
        <dbReference type="Proteomes" id="UP000285301"/>
    </source>
</evidence>
<comment type="caution">
    <text evidence="3">The sequence shown here is derived from an EMBL/GenBank/DDBJ whole genome shotgun (WGS) entry which is preliminary data.</text>
</comment>
<feature type="domain" description="Hemimethylated DNA-binding" evidence="2">
    <location>
        <begin position="454"/>
        <end position="550"/>
    </location>
</feature>
<dbReference type="SMART" id="SM00992">
    <property type="entry name" value="YccV-like"/>
    <property type="match status" value="1"/>
</dbReference>
<evidence type="ECO:0000259" key="2">
    <source>
        <dbReference type="SMART" id="SM00992"/>
    </source>
</evidence>
<evidence type="ECO:0000313" key="3">
    <source>
        <dbReference type="EMBL" id="RWS02677.1"/>
    </source>
</evidence>
<dbReference type="InterPro" id="IPR011722">
    <property type="entry name" value="Hemimethylated_DNA-bd_dom"/>
</dbReference>
<proteinExistence type="predicted"/>
<organism evidence="3 5">
    <name type="scientific">Dinothrombium tinctorium</name>
    <dbReference type="NCBI Taxonomy" id="1965070"/>
    <lineage>
        <taxon>Eukaryota</taxon>
        <taxon>Metazoa</taxon>
        <taxon>Ecdysozoa</taxon>
        <taxon>Arthropoda</taxon>
        <taxon>Chelicerata</taxon>
        <taxon>Arachnida</taxon>
        <taxon>Acari</taxon>
        <taxon>Acariformes</taxon>
        <taxon>Trombidiformes</taxon>
        <taxon>Prostigmata</taxon>
        <taxon>Anystina</taxon>
        <taxon>Parasitengona</taxon>
        <taxon>Trombidioidea</taxon>
        <taxon>Trombidiidae</taxon>
        <taxon>Dinothrombium</taxon>
    </lineage>
</organism>
<dbReference type="InterPro" id="IPR036623">
    <property type="entry name" value="Hemimethylated_DNA-bd_sf"/>
</dbReference>
<dbReference type="Pfam" id="PF13369">
    <property type="entry name" value="Transglut_core2"/>
    <property type="match status" value="1"/>
</dbReference>
<gene>
    <name evidence="3" type="ORF">B4U79_08361</name>
    <name evidence="4" type="ORF">B4U79_15819</name>
</gene>
<feature type="region of interest" description="Disordered" evidence="1">
    <location>
        <begin position="113"/>
        <end position="143"/>
    </location>
</feature>
<name>A0A443QI33_9ACAR</name>
<dbReference type="AlphaFoldDB" id="A0A443QI33"/>